<evidence type="ECO:0008006" key="4">
    <source>
        <dbReference type="Google" id="ProtNLM"/>
    </source>
</evidence>
<keyword evidence="3" id="KW-1185">Reference proteome</keyword>
<proteinExistence type="predicted"/>
<accession>A0ABT1F884</accession>
<comment type="caution">
    <text evidence="2">The sequence shown here is derived from an EMBL/GenBank/DDBJ whole genome shotgun (WGS) entry which is preliminary data.</text>
</comment>
<sequence length="159" mass="17139">MRLPRWIAPTVLALGLVACGPPRKSVFPPAVSIQQLQVQPDGGWHLTVRIQNNSYGEMDFTSLEGTLQVAQLEPVRLHGSFKRDIPALSGDVVDIDVLPTPQMTAALAAVAAKGSAGSLPYRVNGTARAKPEQEKQPRDFDFSGNDWLSPVPGIPGTFR</sequence>
<dbReference type="EMBL" id="JAMZEK010000001">
    <property type="protein sequence ID" value="MCP1373586.1"/>
    <property type="molecule type" value="Genomic_DNA"/>
</dbReference>
<evidence type="ECO:0000256" key="1">
    <source>
        <dbReference type="SAM" id="MobiDB-lite"/>
    </source>
</evidence>
<dbReference type="Proteomes" id="UP001204615">
    <property type="component" value="Unassembled WGS sequence"/>
</dbReference>
<feature type="region of interest" description="Disordered" evidence="1">
    <location>
        <begin position="126"/>
        <end position="146"/>
    </location>
</feature>
<organism evidence="2 3">
    <name type="scientific">Dyella lutea</name>
    <dbReference type="NCBI Taxonomy" id="2950441"/>
    <lineage>
        <taxon>Bacteria</taxon>
        <taxon>Pseudomonadati</taxon>
        <taxon>Pseudomonadota</taxon>
        <taxon>Gammaproteobacteria</taxon>
        <taxon>Lysobacterales</taxon>
        <taxon>Rhodanobacteraceae</taxon>
        <taxon>Dyella</taxon>
    </lineage>
</organism>
<protein>
    <recommendedName>
        <fullName evidence="4">Late embryogenesis abundant protein</fullName>
    </recommendedName>
</protein>
<name>A0ABT1F884_9GAMM</name>
<dbReference type="RefSeq" id="WP_253565344.1">
    <property type="nucleotide sequence ID" value="NZ_JAMZEK010000001.1"/>
</dbReference>
<evidence type="ECO:0000313" key="2">
    <source>
        <dbReference type="EMBL" id="MCP1373586.1"/>
    </source>
</evidence>
<dbReference type="PROSITE" id="PS51257">
    <property type="entry name" value="PROKAR_LIPOPROTEIN"/>
    <property type="match status" value="1"/>
</dbReference>
<gene>
    <name evidence="2" type="ORF">NC595_05885</name>
</gene>
<reference evidence="2 3" key="1">
    <citation type="submission" date="2022-06" db="EMBL/GenBank/DDBJ databases">
        <title>Dyella sp. Sa strain:Sa Genome sequencing.</title>
        <authorList>
            <person name="Park S."/>
        </authorList>
    </citation>
    <scope>NUCLEOTIDE SEQUENCE [LARGE SCALE GENOMIC DNA]</scope>
    <source>
        <strain evidence="2 3">Sa</strain>
    </source>
</reference>
<evidence type="ECO:0000313" key="3">
    <source>
        <dbReference type="Proteomes" id="UP001204615"/>
    </source>
</evidence>
<feature type="compositionally biased region" description="Basic and acidic residues" evidence="1">
    <location>
        <begin position="129"/>
        <end position="141"/>
    </location>
</feature>